<reference evidence="3" key="1">
    <citation type="submission" date="2023-03" db="EMBL/GenBank/DDBJ databases">
        <title>Actinorhabdospora filicis NBRC 111898.</title>
        <authorList>
            <person name="Ichikawa N."/>
            <person name="Sato H."/>
            <person name="Tonouchi N."/>
        </authorList>
    </citation>
    <scope>NUCLEOTIDE SEQUENCE</scope>
    <source>
        <strain evidence="3">NBRC 111898</strain>
    </source>
</reference>
<dbReference type="Pfam" id="PF00975">
    <property type="entry name" value="Thioesterase"/>
    <property type="match status" value="1"/>
</dbReference>
<evidence type="ECO:0000313" key="4">
    <source>
        <dbReference type="Proteomes" id="UP001165079"/>
    </source>
</evidence>
<feature type="domain" description="Thioesterase TesA-like" evidence="2">
    <location>
        <begin position="34"/>
        <end position="228"/>
    </location>
</feature>
<dbReference type="RefSeq" id="WP_285667018.1">
    <property type="nucleotide sequence ID" value="NZ_BSTX01000006.1"/>
</dbReference>
<dbReference type="EMBL" id="BSTX01000006">
    <property type="protein sequence ID" value="GLZ81533.1"/>
    <property type="molecule type" value="Genomic_DNA"/>
</dbReference>
<protein>
    <recommendedName>
        <fullName evidence="2">Thioesterase TesA-like domain-containing protein</fullName>
    </recommendedName>
</protein>
<dbReference type="Proteomes" id="UP001165079">
    <property type="component" value="Unassembled WGS sequence"/>
</dbReference>
<evidence type="ECO:0000256" key="1">
    <source>
        <dbReference type="SAM" id="MobiDB-lite"/>
    </source>
</evidence>
<sequence>MPEHSFEKVWATRRPDAGSDTLVRLAEGIGSPIFCFHTENGGSGEIRELGDTIRDRRPLYSTEAIGLHDRSTPPATMTEIVARHLRDIRRVQPGGPYRLLGLGAGGRLAHEAARQLHAAGEHTAVLAMVDTPAPGGENLGRHRDLRDLYDFRLDVLSRVFGTRDARALIAEMSSVGWAESGTDPTSFHWHQVVWAAARLADVEHVPVRYPGTAMLIQSAAAPRDLGWRPLVGQLRIRTVTAEGLRDILRDPRTLDGLRRVFGLVTTEPPPRRPRPPRPPRPEARPVPRPAAPALARRTTPRTTPWSTPGTAPSPLPPVTAPPKASGPARRPRIPQHTGKPGSHQAGALVRQRISHCPAIGGACHRRSG</sequence>
<accession>A0A9W6WCX8</accession>
<evidence type="ECO:0000313" key="3">
    <source>
        <dbReference type="EMBL" id="GLZ81533.1"/>
    </source>
</evidence>
<dbReference type="InterPro" id="IPR029058">
    <property type="entry name" value="AB_hydrolase_fold"/>
</dbReference>
<organism evidence="3 4">
    <name type="scientific">Actinorhabdospora filicis</name>
    <dbReference type="NCBI Taxonomy" id="1785913"/>
    <lineage>
        <taxon>Bacteria</taxon>
        <taxon>Bacillati</taxon>
        <taxon>Actinomycetota</taxon>
        <taxon>Actinomycetes</taxon>
        <taxon>Micromonosporales</taxon>
        <taxon>Micromonosporaceae</taxon>
        <taxon>Actinorhabdospora</taxon>
    </lineage>
</organism>
<comment type="caution">
    <text evidence="3">The sequence shown here is derived from an EMBL/GenBank/DDBJ whole genome shotgun (WGS) entry which is preliminary data.</text>
</comment>
<feature type="compositionally biased region" description="Pro residues" evidence="1">
    <location>
        <begin position="311"/>
        <end position="320"/>
    </location>
</feature>
<dbReference type="SMART" id="SM00824">
    <property type="entry name" value="PKS_TE"/>
    <property type="match status" value="1"/>
</dbReference>
<feature type="region of interest" description="Disordered" evidence="1">
    <location>
        <begin position="259"/>
        <end position="353"/>
    </location>
</feature>
<dbReference type="Gene3D" id="3.40.50.1820">
    <property type="entry name" value="alpha/beta hydrolase"/>
    <property type="match status" value="1"/>
</dbReference>
<proteinExistence type="predicted"/>
<keyword evidence="4" id="KW-1185">Reference proteome</keyword>
<dbReference type="SUPFAM" id="SSF53474">
    <property type="entry name" value="alpha/beta-Hydrolases"/>
    <property type="match status" value="1"/>
</dbReference>
<name>A0A9W6WCX8_9ACTN</name>
<dbReference type="AlphaFoldDB" id="A0A9W6WCX8"/>
<feature type="compositionally biased region" description="Low complexity" evidence="1">
    <location>
        <begin position="291"/>
        <end position="304"/>
    </location>
</feature>
<gene>
    <name evidence="3" type="ORF">Afil01_63400</name>
</gene>
<dbReference type="InterPro" id="IPR020802">
    <property type="entry name" value="TesA-like"/>
</dbReference>
<dbReference type="InterPro" id="IPR001031">
    <property type="entry name" value="Thioesterase"/>
</dbReference>
<evidence type="ECO:0000259" key="2">
    <source>
        <dbReference type="SMART" id="SM00824"/>
    </source>
</evidence>